<evidence type="ECO:0000256" key="3">
    <source>
        <dbReference type="ARBA" id="ARBA00022630"/>
    </source>
</evidence>
<dbReference type="Pfam" id="PF02770">
    <property type="entry name" value="Acyl-CoA_dh_M"/>
    <property type="match status" value="1"/>
</dbReference>
<dbReference type="Pfam" id="PF02771">
    <property type="entry name" value="Acyl-CoA_dh_N"/>
    <property type="match status" value="1"/>
</dbReference>
<comment type="similarity">
    <text evidence="2 6">Belongs to the acyl-CoA dehydrogenase family.</text>
</comment>
<evidence type="ECO:0000256" key="6">
    <source>
        <dbReference type="RuleBase" id="RU362125"/>
    </source>
</evidence>
<protein>
    <submittedName>
        <fullName evidence="10">Acyl-CoA dehydrogenase family protein</fullName>
    </submittedName>
</protein>
<keyword evidence="4 6" id="KW-0274">FAD</keyword>
<feature type="domain" description="Acyl-CoA dehydrogenase/oxidase C-terminal" evidence="7">
    <location>
        <begin position="236"/>
        <end position="384"/>
    </location>
</feature>
<keyword evidence="3 6" id="KW-0285">Flavoprotein</keyword>
<dbReference type="Gene3D" id="1.20.140.10">
    <property type="entry name" value="Butyryl-CoA Dehydrogenase, subunit A, domain 3"/>
    <property type="match status" value="1"/>
</dbReference>
<dbReference type="InterPro" id="IPR009075">
    <property type="entry name" value="AcylCo_DH/oxidase_C"/>
</dbReference>
<evidence type="ECO:0000256" key="5">
    <source>
        <dbReference type="ARBA" id="ARBA00023002"/>
    </source>
</evidence>
<keyword evidence="11" id="KW-1185">Reference proteome</keyword>
<feature type="domain" description="Acyl-CoA oxidase/dehydrogenase middle" evidence="8">
    <location>
        <begin position="127"/>
        <end position="224"/>
    </location>
</feature>
<dbReference type="InterPro" id="IPR050741">
    <property type="entry name" value="Acyl-CoA_dehydrogenase"/>
</dbReference>
<dbReference type="InterPro" id="IPR013786">
    <property type="entry name" value="AcylCoA_DH/ox_N"/>
</dbReference>
<dbReference type="InterPro" id="IPR046373">
    <property type="entry name" value="Acyl-CoA_Oxase/DH_mid-dom_sf"/>
</dbReference>
<organism evidence="10 11">
    <name type="scientific">Henriciella marina</name>
    <dbReference type="NCBI Taxonomy" id="453851"/>
    <lineage>
        <taxon>Bacteria</taxon>
        <taxon>Pseudomonadati</taxon>
        <taxon>Pseudomonadota</taxon>
        <taxon>Alphaproteobacteria</taxon>
        <taxon>Hyphomonadales</taxon>
        <taxon>Hyphomonadaceae</taxon>
        <taxon>Henriciella</taxon>
    </lineage>
</organism>
<dbReference type="SUPFAM" id="SSF56645">
    <property type="entry name" value="Acyl-CoA dehydrogenase NM domain-like"/>
    <property type="match status" value="1"/>
</dbReference>
<evidence type="ECO:0000256" key="2">
    <source>
        <dbReference type="ARBA" id="ARBA00009347"/>
    </source>
</evidence>
<gene>
    <name evidence="10" type="ORF">O4G74_00075</name>
</gene>
<dbReference type="InterPro" id="IPR036250">
    <property type="entry name" value="AcylCo_DH-like_C"/>
</dbReference>
<evidence type="ECO:0000259" key="8">
    <source>
        <dbReference type="Pfam" id="PF02770"/>
    </source>
</evidence>
<evidence type="ECO:0000313" key="11">
    <source>
        <dbReference type="Proteomes" id="UP001083770"/>
    </source>
</evidence>
<dbReference type="Gene3D" id="2.40.110.10">
    <property type="entry name" value="Butyryl-CoA Dehydrogenase, subunit A, domain 2"/>
    <property type="match status" value="1"/>
</dbReference>
<comment type="cofactor">
    <cofactor evidence="1 6">
        <name>FAD</name>
        <dbReference type="ChEBI" id="CHEBI:57692"/>
    </cofactor>
</comment>
<comment type="caution">
    <text evidence="10">The sequence shown here is derived from an EMBL/GenBank/DDBJ whole genome shotgun (WGS) entry which is preliminary data.</text>
</comment>
<evidence type="ECO:0000259" key="7">
    <source>
        <dbReference type="Pfam" id="PF00441"/>
    </source>
</evidence>
<dbReference type="InterPro" id="IPR009100">
    <property type="entry name" value="AcylCoA_DH/oxidase_NM_dom_sf"/>
</dbReference>
<feature type="domain" description="Acyl-CoA dehydrogenase/oxidase N-terminal" evidence="9">
    <location>
        <begin position="7"/>
        <end position="123"/>
    </location>
</feature>
<reference evidence="10" key="1">
    <citation type="submission" date="2022-12" db="EMBL/GenBank/DDBJ databases">
        <title>Bacterial isolates from different developmental stages of Nematostella vectensis.</title>
        <authorList>
            <person name="Fraune S."/>
        </authorList>
    </citation>
    <scope>NUCLEOTIDE SEQUENCE</scope>
    <source>
        <strain evidence="10">G21632-S1</strain>
    </source>
</reference>
<evidence type="ECO:0000313" key="10">
    <source>
        <dbReference type="EMBL" id="MCZ4296441.1"/>
    </source>
</evidence>
<sequence>MISFDLTDDQKHLHDRVRGFIQEKIIPLEEPGLPRQIDDAFRQELIALAKDAGLLSPHVPKAFGGMGLNHVDMSIAFMAAGYSLLGPVAMNCAAPDEGNMNLLYKVATDEQKERWLRPLAAGDARSCFAMTEPAPGAGSDPSLMQTTYRKDGNEFVISGRKWLITGAHGAGFAIIMARPESGEEGAATMFFADMDTAGIEIVRDVATVDRTFTGGHAEVEFKDVRVPESAILGEEGQGFRYAQVRLAPARLTHCMRWWGAAKRCHDIATDYARTRMAFGKSLMEHEGVGFLTADNEIDLHLSQLSIWHTAWTLDQGKRAGRESSLAKVACSEALDRVADRSQQILGGMGVSHDTVVAQIATEMRGFRIYDGPSEVHRWSLARRLARG</sequence>
<dbReference type="Proteomes" id="UP001083770">
    <property type="component" value="Unassembled WGS sequence"/>
</dbReference>
<proteinExistence type="inferred from homology"/>
<dbReference type="EMBL" id="JAPWGW010000001">
    <property type="protein sequence ID" value="MCZ4296441.1"/>
    <property type="molecule type" value="Genomic_DNA"/>
</dbReference>
<dbReference type="Gene3D" id="1.10.540.10">
    <property type="entry name" value="Acyl-CoA dehydrogenase/oxidase, N-terminal domain"/>
    <property type="match status" value="1"/>
</dbReference>
<evidence type="ECO:0000259" key="9">
    <source>
        <dbReference type="Pfam" id="PF02771"/>
    </source>
</evidence>
<dbReference type="InterPro" id="IPR006091">
    <property type="entry name" value="Acyl-CoA_Oxase/DH_mid-dom"/>
</dbReference>
<dbReference type="InterPro" id="IPR037069">
    <property type="entry name" value="AcylCoA_DH/ox_N_sf"/>
</dbReference>
<keyword evidence="5 6" id="KW-0560">Oxidoreductase</keyword>
<dbReference type="SUPFAM" id="SSF47203">
    <property type="entry name" value="Acyl-CoA dehydrogenase C-terminal domain-like"/>
    <property type="match status" value="1"/>
</dbReference>
<evidence type="ECO:0000256" key="1">
    <source>
        <dbReference type="ARBA" id="ARBA00001974"/>
    </source>
</evidence>
<dbReference type="Pfam" id="PF00441">
    <property type="entry name" value="Acyl-CoA_dh_1"/>
    <property type="match status" value="1"/>
</dbReference>
<accession>A0ABT4LQ03</accession>
<name>A0ABT4LQ03_9PROT</name>
<dbReference type="PANTHER" id="PTHR48083">
    <property type="entry name" value="MEDIUM-CHAIN SPECIFIC ACYL-COA DEHYDROGENASE, MITOCHONDRIAL-RELATED"/>
    <property type="match status" value="1"/>
</dbReference>
<evidence type="ECO:0000256" key="4">
    <source>
        <dbReference type="ARBA" id="ARBA00022827"/>
    </source>
</evidence>